<name>A0AAD3P694_NEPGR</name>
<keyword evidence="6 8" id="KW-0472">Membrane</keyword>
<proteinExistence type="predicted"/>
<dbReference type="GO" id="GO:0005886">
    <property type="term" value="C:plasma membrane"/>
    <property type="evidence" value="ECO:0007669"/>
    <property type="project" value="TreeGrafter"/>
</dbReference>
<evidence type="ECO:0000256" key="1">
    <source>
        <dbReference type="ARBA" id="ARBA00004141"/>
    </source>
</evidence>
<keyword evidence="5 7" id="KW-0040">ANK repeat</keyword>
<evidence type="ECO:0000256" key="2">
    <source>
        <dbReference type="ARBA" id="ARBA00022692"/>
    </source>
</evidence>
<dbReference type="Proteomes" id="UP001279734">
    <property type="component" value="Unassembled WGS sequence"/>
</dbReference>
<feature type="repeat" description="ANK" evidence="7">
    <location>
        <begin position="75"/>
        <end position="96"/>
    </location>
</feature>
<accession>A0AAD3P694</accession>
<evidence type="ECO:0000256" key="4">
    <source>
        <dbReference type="ARBA" id="ARBA00022989"/>
    </source>
</evidence>
<dbReference type="Pfam" id="PF13962">
    <property type="entry name" value="PGG"/>
    <property type="match status" value="1"/>
</dbReference>
<dbReference type="SUPFAM" id="SSF48403">
    <property type="entry name" value="Ankyrin repeat"/>
    <property type="match status" value="1"/>
</dbReference>
<feature type="transmembrane region" description="Helical" evidence="8">
    <location>
        <begin position="317"/>
        <end position="336"/>
    </location>
</feature>
<evidence type="ECO:0000256" key="5">
    <source>
        <dbReference type="ARBA" id="ARBA00023043"/>
    </source>
</evidence>
<sequence>MDNRERRLYDAALEGDVDLLLELLREDPLILHRYEVSEANSVGSPLHVVAKLGHVRFATEILNRKPELAEELDSRKSSPLHLASGKGHLEIVKSLLLVSPEMCLARDIDGRNPLHIATVKGQHRVLDEMVRTVPRAARERVSLAGDTVLHLCVKYKRPEALKLLLDSCVGDNEMLNAKDGDGNSILHLAVADKQLEVIKHLLKNDKINKNAKNTNGYTAMDIFSHCPSDVNKDRDIRNALRRAKVQRATYLDDRNTWKKHAEWLETQRSGLMIVASLIATMAFQTGLSPPGGVWQDATHGNGTSVLAQTMKFEYNSYFILTTVGLVLSMSTILLLISGLPCKRVSVGFMMVFMWIAITAITAAYLISVYVLTPNADRTIAKGIVLFSTLIWFVLVIVLLLGHIIRGFIEMIKWVYRCIKNCIMGVVQRA</sequence>
<keyword evidence="2 8" id="KW-0812">Transmembrane</keyword>
<reference evidence="10" key="1">
    <citation type="submission" date="2023-05" db="EMBL/GenBank/DDBJ databases">
        <title>Nepenthes gracilis genome sequencing.</title>
        <authorList>
            <person name="Fukushima K."/>
        </authorList>
    </citation>
    <scope>NUCLEOTIDE SEQUENCE</scope>
    <source>
        <strain evidence="10">SING2019-196</strain>
    </source>
</reference>
<evidence type="ECO:0000259" key="9">
    <source>
        <dbReference type="Pfam" id="PF13962"/>
    </source>
</evidence>
<dbReference type="Gene3D" id="1.25.40.20">
    <property type="entry name" value="Ankyrin repeat-containing domain"/>
    <property type="match status" value="2"/>
</dbReference>
<protein>
    <recommendedName>
        <fullName evidence="9">PGG domain-containing protein</fullName>
    </recommendedName>
</protein>
<comment type="caution">
    <text evidence="10">The sequence shown here is derived from an EMBL/GenBank/DDBJ whole genome shotgun (WGS) entry which is preliminary data.</text>
</comment>
<dbReference type="AlphaFoldDB" id="A0AAD3P694"/>
<evidence type="ECO:0000256" key="6">
    <source>
        <dbReference type="ARBA" id="ARBA00023136"/>
    </source>
</evidence>
<evidence type="ECO:0000256" key="3">
    <source>
        <dbReference type="ARBA" id="ARBA00022737"/>
    </source>
</evidence>
<evidence type="ECO:0000313" key="10">
    <source>
        <dbReference type="EMBL" id="GMG99152.1"/>
    </source>
</evidence>
<dbReference type="EMBL" id="BSYO01000001">
    <property type="protein sequence ID" value="GMG99152.1"/>
    <property type="molecule type" value="Genomic_DNA"/>
</dbReference>
<feature type="repeat" description="ANK" evidence="7">
    <location>
        <begin position="181"/>
        <end position="204"/>
    </location>
</feature>
<feature type="domain" description="PGG" evidence="9">
    <location>
        <begin position="262"/>
        <end position="370"/>
    </location>
</feature>
<dbReference type="SMART" id="SM00248">
    <property type="entry name" value="ANK"/>
    <property type="match status" value="6"/>
</dbReference>
<dbReference type="InterPro" id="IPR036770">
    <property type="entry name" value="Ankyrin_rpt-contain_sf"/>
</dbReference>
<dbReference type="Pfam" id="PF12796">
    <property type="entry name" value="Ank_2"/>
    <property type="match status" value="2"/>
</dbReference>
<evidence type="ECO:0000313" key="11">
    <source>
        <dbReference type="Proteomes" id="UP001279734"/>
    </source>
</evidence>
<keyword evidence="4 8" id="KW-1133">Transmembrane helix</keyword>
<keyword evidence="3" id="KW-0677">Repeat</keyword>
<evidence type="ECO:0000256" key="7">
    <source>
        <dbReference type="PROSITE-ProRule" id="PRU00023"/>
    </source>
</evidence>
<feature type="transmembrane region" description="Helical" evidence="8">
    <location>
        <begin position="383"/>
        <end position="404"/>
    </location>
</feature>
<feature type="transmembrane region" description="Helical" evidence="8">
    <location>
        <begin position="348"/>
        <end position="371"/>
    </location>
</feature>
<dbReference type="PROSITE" id="PS50297">
    <property type="entry name" value="ANK_REP_REGION"/>
    <property type="match status" value="2"/>
</dbReference>
<dbReference type="InterPro" id="IPR002110">
    <property type="entry name" value="Ankyrin_rpt"/>
</dbReference>
<dbReference type="PANTHER" id="PTHR24186:SF37">
    <property type="entry name" value="PGG DOMAIN-CONTAINING PROTEIN"/>
    <property type="match status" value="1"/>
</dbReference>
<evidence type="ECO:0000256" key="8">
    <source>
        <dbReference type="SAM" id="Phobius"/>
    </source>
</evidence>
<organism evidence="10 11">
    <name type="scientific">Nepenthes gracilis</name>
    <name type="common">Slender pitcher plant</name>
    <dbReference type="NCBI Taxonomy" id="150966"/>
    <lineage>
        <taxon>Eukaryota</taxon>
        <taxon>Viridiplantae</taxon>
        <taxon>Streptophyta</taxon>
        <taxon>Embryophyta</taxon>
        <taxon>Tracheophyta</taxon>
        <taxon>Spermatophyta</taxon>
        <taxon>Magnoliopsida</taxon>
        <taxon>eudicotyledons</taxon>
        <taxon>Gunneridae</taxon>
        <taxon>Pentapetalae</taxon>
        <taxon>Caryophyllales</taxon>
        <taxon>Nepenthaceae</taxon>
        <taxon>Nepenthes</taxon>
    </lineage>
</organism>
<dbReference type="PANTHER" id="PTHR24186">
    <property type="entry name" value="PROTEIN PHOSPHATASE 1 REGULATORY SUBUNIT"/>
    <property type="match status" value="1"/>
</dbReference>
<keyword evidence="11" id="KW-1185">Reference proteome</keyword>
<dbReference type="InterPro" id="IPR026961">
    <property type="entry name" value="PGG_dom"/>
</dbReference>
<dbReference type="PROSITE" id="PS50088">
    <property type="entry name" value="ANK_REPEAT"/>
    <property type="match status" value="2"/>
</dbReference>
<comment type="subcellular location">
    <subcellularLocation>
        <location evidence="1">Membrane</location>
        <topology evidence="1">Multi-pass membrane protein</topology>
    </subcellularLocation>
</comment>
<gene>
    <name evidence="10" type="ORF">Nepgr_000992</name>
</gene>